<dbReference type="EMBL" id="FOMX01000002">
    <property type="protein sequence ID" value="SFD59587.1"/>
    <property type="molecule type" value="Genomic_DNA"/>
</dbReference>
<organism evidence="2 3">
    <name type="scientific">Nannocystis exedens</name>
    <dbReference type="NCBI Taxonomy" id="54"/>
    <lineage>
        <taxon>Bacteria</taxon>
        <taxon>Pseudomonadati</taxon>
        <taxon>Myxococcota</taxon>
        <taxon>Polyangia</taxon>
        <taxon>Nannocystales</taxon>
        <taxon>Nannocystaceae</taxon>
        <taxon>Nannocystis</taxon>
    </lineage>
</organism>
<feature type="transmembrane region" description="Helical" evidence="1">
    <location>
        <begin position="26"/>
        <end position="46"/>
    </location>
</feature>
<gene>
    <name evidence="2" type="ORF">SAMN02745121_00799</name>
</gene>
<dbReference type="AlphaFoldDB" id="A0A1I1TM48"/>
<dbReference type="Proteomes" id="UP000199400">
    <property type="component" value="Unassembled WGS sequence"/>
</dbReference>
<reference evidence="3" key="1">
    <citation type="submission" date="2016-10" db="EMBL/GenBank/DDBJ databases">
        <authorList>
            <person name="Varghese N."/>
            <person name="Submissions S."/>
        </authorList>
    </citation>
    <scope>NUCLEOTIDE SEQUENCE [LARGE SCALE GENOMIC DNA]</scope>
    <source>
        <strain evidence="3">ATCC 25963</strain>
    </source>
</reference>
<feature type="transmembrane region" description="Helical" evidence="1">
    <location>
        <begin position="128"/>
        <end position="147"/>
    </location>
</feature>
<evidence type="ECO:0000256" key="1">
    <source>
        <dbReference type="SAM" id="Phobius"/>
    </source>
</evidence>
<feature type="transmembrane region" description="Helical" evidence="1">
    <location>
        <begin position="159"/>
        <end position="178"/>
    </location>
</feature>
<feature type="transmembrane region" description="Helical" evidence="1">
    <location>
        <begin position="66"/>
        <end position="85"/>
    </location>
</feature>
<keyword evidence="1" id="KW-0812">Transmembrane</keyword>
<keyword evidence="3" id="KW-1185">Reference proteome</keyword>
<accession>A0A1I1TM48</accession>
<name>A0A1I1TM48_9BACT</name>
<sequence>MAAAAGYIRAPMPSAMVRLFPPRTPAAVSIAGWGMLGVVALLVSAIVRLTPLAVEPLTVGMTPLQWALYVGWSLFNLYAEGYKGFQKAFVPRAVARAFYLARYPRPLHVALAPLFCMGLFYANRKRLMLSWGLVIGVTALVTLVRGLDQPWRGIVDAGVVLGLSYGTVALLAAFFAVLRGRPITVSPQVPDGAPQ</sequence>
<evidence type="ECO:0000313" key="3">
    <source>
        <dbReference type="Proteomes" id="UP000199400"/>
    </source>
</evidence>
<protein>
    <submittedName>
        <fullName evidence="2">Uncharacterized protein</fullName>
    </submittedName>
</protein>
<keyword evidence="1" id="KW-1133">Transmembrane helix</keyword>
<proteinExistence type="predicted"/>
<evidence type="ECO:0000313" key="2">
    <source>
        <dbReference type="EMBL" id="SFD59587.1"/>
    </source>
</evidence>
<keyword evidence="1" id="KW-0472">Membrane</keyword>